<proteinExistence type="predicted"/>
<organism evidence="1 2">
    <name type="scientific">Ramlibacter humi</name>
    <dbReference type="NCBI Taxonomy" id="2530451"/>
    <lineage>
        <taxon>Bacteria</taxon>
        <taxon>Pseudomonadati</taxon>
        <taxon>Pseudomonadota</taxon>
        <taxon>Betaproteobacteria</taxon>
        <taxon>Burkholderiales</taxon>
        <taxon>Comamonadaceae</taxon>
        <taxon>Ramlibacter</taxon>
    </lineage>
</organism>
<sequence>MEFNRSERTILRELASEVYEAEARKVLAELDASFREWRKKQRLSSDLLADIHAFHQRDSRDLWATYQGLDDATVVARGVAFGFLPKKKVPSQILQKLDLEFWKGMARERRG</sequence>
<dbReference type="Proteomes" id="UP000297839">
    <property type="component" value="Unassembled WGS sequence"/>
</dbReference>
<name>A0A4Z0C9K8_9BURK</name>
<accession>A0A4Z0C9K8</accession>
<gene>
    <name evidence="1" type="ORF">EZ216_00355</name>
</gene>
<dbReference type="EMBL" id="SMLK01000001">
    <property type="protein sequence ID" value="TFZ07654.1"/>
    <property type="molecule type" value="Genomic_DNA"/>
</dbReference>
<protein>
    <submittedName>
        <fullName evidence="1">Uncharacterized protein</fullName>
    </submittedName>
</protein>
<dbReference type="RefSeq" id="WP_135247591.1">
    <property type="nucleotide sequence ID" value="NZ_SMLK01000001.1"/>
</dbReference>
<evidence type="ECO:0000313" key="1">
    <source>
        <dbReference type="EMBL" id="TFZ07654.1"/>
    </source>
</evidence>
<dbReference type="OrthoDB" id="7068313at2"/>
<comment type="caution">
    <text evidence="1">The sequence shown here is derived from an EMBL/GenBank/DDBJ whole genome shotgun (WGS) entry which is preliminary data.</text>
</comment>
<reference evidence="1 2" key="1">
    <citation type="submission" date="2019-03" db="EMBL/GenBank/DDBJ databases">
        <title>Ramlibacter sp. 18x22-1, whole genome shotgun sequence.</title>
        <authorList>
            <person name="Zhang X."/>
            <person name="Feng G."/>
            <person name="Zhu H."/>
        </authorList>
    </citation>
    <scope>NUCLEOTIDE SEQUENCE [LARGE SCALE GENOMIC DNA]</scope>
    <source>
        <strain evidence="1 2">18x22-1</strain>
    </source>
</reference>
<evidence type="ECO:0000313" key="2">
    <source>
        <dbReference type="Proteomes" id="UP000297839"/>
    </source>
</evidence>
<keyword evidence="2" id="KW-1185">Reference proteome</keyword>
<dbReference type="AlphaFoldDB" id="A0A4Z0C9K8"/>